<dbReference type="InterPro" id="IPR034607">
    <property type="entry name" value="CCDC127"/>
</dbReference>
<protein>
    <submittedName>
        <fullName evidence="2">Uncharacterized protein</fullName>
    </submittedName>
</protein>
<comment type="caution">
    <text evidence="2">The sequence shown here is derived from an EMBL/GenBank/DDBJ whole genome shotgun (WGS) entry which is preliminary data.</text>
</comment>
<keyword evidence="1" id="KW-0472">Membrane</keyword>
<reference evidence="2 3" key="1">
    <citation type="submission" date="2024-05" db="EMBL/GenBank/DDBJ databases">
        <title>Genome sequencing and assembly of Indian major carp, Cirrhinus mrigala (Hamilton, 1822).</title>
        <authorList>
            <person name="Mohindra V."/>
            <person name="Chowdhury L.M."/>
            <person name="Lal K."/>
            <person name="Jena J.K."/>
        </authorList>
    </citation>
    <scope>NUCLEOTIDE SEQUENCE [LARGE SCALE GENOMIC DNA]</scope>
    <source>
        <strain evidence="2">CM1030</strain>
        <tissue evidence="2">Blood</tissue>
    </source>
</reference>
<accession>A0ABD0P2D2</accession>
<feature type="transmembrane region" description="Helical" evidence="1">
    <location>
        <begin position="16"/>
        <end position="33"/>
    </location>
</feature>
<evidence type="ECO:0000313" key="2">
    <source>
        <dbReference type="EMBL" id="KAL0167013.1"/>
    </source>
</evidence>
<evidence type="ECO:0000313" key="3">
    <source>
        <dbReference type="Proteomes" id="UP001529510"/>
    </source>
</evidence>
<proteinExistence type="predicted"/>
<dbReference type="Proteomes" id="UP001529510">
    <property type="component" value="Unassembled WGS sequence"/>
</dbReference>
<keyword evidence="1" id="KW-1133">Transmembrane helix</keyword>
<dbReference type="AlphaFoldDB" id="A0ABD0P2D2"/>
<organism evidence="2 3">
    <name type="scientific">Cirrhinus mrigala</name>
    <name type="common">Mrigala</name>
    <dbReference type="NCBI Taxonomy" id="683832"/>
    <lineage>
        <taxon>Eukaryota</taxon>
        <taxon>Metazoa</taxon>
        <taxon>Chordata</taxon>
        <taxon>Craniata</taxon>
        <taxon>Vertebrata</taxon>
        <taxon>Euteleostomi</taxon>
        <taxon>Actinopterygii</taxon>
        <taxon>Neopterygii</taxon>
        <taxon>Teleostei</taxon>
        <taxon>Ostariophysi</taxon>
        <taxon>Cypriniformes</taxon>
        <taxon>Cyprinidae</taxon>
        <taxon>Labeoninae</taxon>
        <taxon>Labeonini</taxon>
        <taxon>Cirrhinus</taxon>
    </lineage>
</organism>
<dbReference type="PANTHER" id="PTHR31958">
    <property type="entry name" value="COILED-COIL DOMAIN-CONTAINING PROTEIN 127"/>
    <property type="match status" value="1"/>
</dbReference>
<keyword evidence="3" id="KW-1185">Reference proteome</keyword>
<name>A0ABD0P2D2_CIRMR</name>
<keyword evidence="1" id="KW-0812">Transmembrane</keyword>
<gene>
    <name evidence="2" type="ORF">M9458_038857</name>
</gene>
<dbReference type="EMBL" id="JAMKFB020000019">
    <property type="protein sequence ID" value="KAL0167013.1"/>
    <property type="molecule type" value="Genomic_DNA"/>
</dbReference>
<sequence>MNNNMNNGDSGGDGKLNYALIASMLGFAAVGFIKSNLFQIKIKDTKIKIQHQVLHSQNQKPEEKKVEHRLMERQWDYCSLLVRNAKLVELEKDLLVYTAKQSLLAGLEVEDGLRDIFKNDRTCAELRNTDKRKNGSLMWLYLKYWRLQLALQTHQKAEAAILNTQNKK</sequence>
<dbReference type="PANTHER" id="PTHR31958:SF2">
    <property type="entry name" value="COILED-COIL DOMAIN-CONTAINING PROTEIN 127"/>
    <property type="match status" value="1"/>
</dbReference>
<evidence type="ECO:0000256" key="1">
    <source>
        <dbReference type="SAM" id="Phobius"/>
    </source>
</evidence>